<dbReference type="AlphaFoldDB" id="A0A4C1WUV3"/>
<reference evidence="2 3" key="1">
    <citation type="journal article" date="2019" name="Commun. Biol.">
        <title>The bagworm genome reveals a unique fibroin gene that provides high tensile strength.</title>
        <authorList>
            <person name="Kono N."/>
            <person name="Nakamura H."/>
            <person name="Ohtoshi R."/>
            <person name="Tomita M."/>
            <person name="Numata K."/>
            <person name="Arakawa K."/>
        </authorList>
    </citation>
    <scope>NUCLEOTIDE SEQUENCE [LARGE SCALE GENOMIC DNA]</scope>
</reference>
<feature type="compositionally biased region" description="Basic residues" evidence="1">
    <location>
        <begin position="100"/>
        <end position="116"/>
    </location>
</feature>
<accession>A0A4C1WUV3</accession>
<evidence type="ECO:0000313" key="2">
    <source>
        <dbReference type="EMBL" id="GBP55316.1"/>
    </source>
</evidence>
<name>A0A4C1WUV3_EUMVA</name>
<protein>
    <submittedName>
        <fullName evidence="2">Uncharacterized protein</fullName>
    </submittedName>
</protein>
<evidence type="ECO:0000313" key="3">
    <source>
        <dbReference type="Proteomes" id="UP000299102"/>
    </source>
</evidence>
<feature type="region of interest" description="Disordered" evidence="1">
    <location>
        <begin position="100"/>
        <end position="123"/>
    </location>
</feature>
<gene>
    <name evidence="2" type="ORF">EVAR_43070_1</name>
</gene>
<keyword evidence="3" id="KW-1185">Reference proteome</keyword>
<sequence>MYTSSPIFTSDGGISNAIALAAPLGCSISTEITRRRQRCAEVGKMFKINALNIAREYDNIILYTQRDYVNAYTSDRVDVWPRTVGGMRRGRPLAATRLVNKQRKRAAHAPRPRHRLRAMDTGE</sequence>
<dbReference type="EMBL" id="BGZK01000665">
    <property type="protein sequence ID" value="GBP55316.1"/>
    <property type="molecule type" value="Genomic_DNA"/>
</dbReference>
<evidence type="ECO:0000256" key="1">
    <source>
        <dbReference type="SAM" id="MobiDB-lite"/>
    </source>
</evidence>
<comment type="caution">
    <text evidence="2">The sequence shown here is derived from an EMBL/GenBank/DDBJ whole genome shotgun (WGS) entry which is preliminary data.</text>
</comment>
<proteinExistence type="predicted"/>
<organism evidence="2 3">
    <name type="scientific">Eumeta variegata</name>
    <name type="common">Bagworm moth</name>
    <name type="synonym">Eumeta japonica</name>
    <dbReference type="NCBI Taxonomy" id="151549"/>
    <lineage>
        <taxon>Eukaryota</taxon>
        <taxon>Metazoa</taxon>
        <taxon>Ecdysozoa</taxon>
        <taxon>Arthropoda</taxon>
        <taxon>Hexapoda</taxon>
        <taxon>Insecta</taxon>
        <taxon>Pterygota</taxon>
        <taxon>Neoptera</taxon>
        <taxon>Endopterygota</taxon>
        <taxon>Lepidoptera</taxon>
        <taxon>Glossata</taxon>
        <taxon>Ditrysia</taxon>
        <taxon>Tineoidea</taxon>
        <taxon>Psychidae</taxon>
        <taxon>Oiketicinae</taxon>
        <taxon>Eumeta</taxon>
    </lineage>
</organism>
<dbReference type="Proteomes" id="UP000299102">
    <property type="component" value="Unassembled WGS sequence"/>
</dbReference>